<dbReference type="GO" id="GO:0016787">
    <property type="term" value="F:hydrolase activity"/>
    <property type="evidence" value="ECO:0007669"/>
    <property type="project" value="UniProtKB-KW"/>
</dbReference>
<feature type="domain" description="Helicase ATP-binding" evidence="6">
    <location>
        <begin position="482"/>
        <end position="580"/>
    </location>
</feature>
<dbReference type="GO" id="GO:0005634">
    <property type="term" value="C:nucleus"/>
    <property type="evidence" value="ECO:0007669"/>
    <property type="project" value="TreeGrafter"/>
</dbReference>
<evidence type="ECO:0000313" key="7">
    <source>
        <dbReference type="Proteomes" id="UP000887578"/>
    </source>
</evidence>
<dbReference type="Proteomes" id="UP000887578">
    <property type="component" value="Unplaced"/>
</dbReference>
<dbReference type="InterPro" id="IPR050474">
    <property type="entry name" value="Hel308_SKI2-like"/>
</dbReference>
<evidence type="ECO:0000259" key="6">
    <source>
        <dbReference type="PROSITE" id="PS51192"/>
    </source>
</evidence>
<dbReference type="FunFam" id="3.40.50.300:FF:003287">
    <property type="entry name" value="U5 small nuclear ribonucleoprotein 200 kDa helicase"/>
    <property type="match status" value="1"/>
</dbReference>
<keyword evidence="1" id="KW-0547">Nucleotide-binding</keyword>
<dbReference type="Pfam" id="PF18149">
    <property type="entry name" value="Helicase_PWI"/>
    <property type="match status" value="1"/>
</dbReference>
<dbReference type="InterPro" id="IPR011545">
    <property type="entry name" value="DEAD/DEAH_box_helicase_dom"/>
</dbReference>
<evidence type="ECO:0000256" key="1">
    <source>
        <dbReference type="ARBA" id="ARBA00022741"/>
    </source>
</evidence>
<dbReference type="InterPro" id="IPR048863">
    <property type="entry name" value="BRR2_plug"/>
</dbReference>
<dbReference type="PANTHER" id="PTHR47961:SF4">
    <property type="entry name" value="ACTIVATING SIGNAL COINTEGRATOR 1 COMPLEX SUBUNIT 3"/>
    <property type="match status" value="1"/>
</dbReference>
<dbReference type="PROSITE" id="PS51192">
    <property type="entry name" value="HELICASE_ATP_BIND_1"/>
    <property type="match status" value="1"/>
</dbReference>
<accession>A0A914QAT3</accession>
<evidence type="ECO:0000256" key="4">
    <source>
        <dbReference type="ARBA" id="ARBA00022840"/>
    </source>
</evidence>
<evidence type="ECO:0000313" key="8">
    <source>
        <dbReference type="WBParaSite" id="PDA_v2.g28743.t1"/>
    </source>
</evidence>
<evidence type="ECO:0000256" key="2">
    <source>
        <dbReference type="ARBA" id="ARBA00022801"/>
    </source>
</evidence>
<feature type="region of interest" description="Disordered" evidence="5">
    <location>
        <begin position="199"/>
        <end position="223"/>
    </location>
</feature>
<keyword evidence="4" id="KW-0067">ATP-binding</keyword>
<dbReference type="PANTHER" id="PTHR47961">
    <property type="entry name" value="DNA POLYMERASE THETA, PUTATIVE (AFU_ORTHOLOGUE AFUA_1G05260)-RELATED"/>
    <property type="match status" value="1"/>
</dbReference>
<evidence type="ECO:0000256" key="3">
    <source>
        <dbReference type="ARBA" id="ARBA00022806"/>
    </source>
</evidence>
<evidence type="ECO:0000256" key="5">
    <source>
        <dbReference type="SAM" id="MobiDB-lite"/>
    </source>
</evidence>
<keyword evidence="2" id="KW-0378">Hydrolase</keyword>
<dbReference type="GO" id="GO:0000712">
    <property type="term" value="P:resolution of meiotic recombination intermediates"/>
    <property type="evidence" value="ECO:0007669"/>
    <property type="project" value="TreeGrafter"/>
</dbReference>
<protein>
    <submittedName>
        <fullName evidence="8">Helicase ATP-binding domain-containing protein</fullName>
    </submittedName>
</protein>
<keyword evidence="7" id="KW-1185">Reference proteome</keyword>
<dbReference type="InterPro" id="IPR027417">
    <property type="entry name" value="P-loop_NTPase"/>
</dbReference>
<dbReference type="InterPro" id="IPR014001">
    <property type="entry name" value="Helicase_ATP-bd"/>
</dbReference>
<dbReference type="Pfam" id="PF21188">
    <property type="entry name" value="BRR2_plug"/>
    <property type="match status" value="1"/>
</dbReference>
<dbReference type="GO" id="GO:0003676">
    <property type="term" value="F:nucleic acid binding"/>
    <property type="evidence" value="ECO:0007669"/>
    <property type="project" value="InterPro"/>
</dbReference>
<name>A0A914QAT3_9BILA</name>
<feature type="region of interest" description="Disordered" evidence="5">
    <location>
        <begin position="57"/>
        <end position="77"/>
    </location>
</feature>
<dbReference type="Gene3D" id="3.40.50.300">
    <property type="entry name" value="P-loop containing nucleotide triphosphate hydrolases"/>
    <property type="match status" value="1"/>
</dbReference>
<dbReference type="SUPFAM" id="SSF52540">
    <property type="entry name" value="P-loop containing nucleoside triphosphate hydrolases"/>
    <property type="match status" value="1"/>
</dbReference>
<dbReference type="WBParaSite" id="PDA_v2.g28743.t1">
    <property type="protein sequence ID" value="PDA_v2.g28743.t1"/>
    <property type="gene ID" value="PDA_v2.g28743"/>
</dbReference>
<dbReference type="AlphaFoldDB" id="A0A914QAT3"/>
<dbReference type="GO" id="GO:0003678">
    <property type="term" value="F:DNA helicase activity"/>
    <property type="evidence" value="ECO:0007669"/>
    <property type="project" value="TreeGrafter"/>
</dbReference>
<sequence>MADEIARSQQYEYRQNSNLVLQVDYNYTDRRSRDEPTGEVMPLNRDILTGVKMGDKFQRGAAPQEKKQTKKQKSSKDEIKVASSVLVSGDAELAGLYKPRTQETRQTFEVLLDFMLDALGDNPREILHGAVDECLKILKNDTYREKEKRREIEKLIDKQPDERYALLVNLSKKVTDFVLEDDAEENQEDVEETVGVRFDEEDDDDKGDMETEIRDEDDDDQGVEADVEETLKRTNAEDDITEAKGRRQQLHPREINAQWIARQVSNVLKIDEVEVQKKEQKILDILEHEHELRLCENKLYDVLDAWEKDRFDLVKVLVQNRLMILYCTKLAKAEPEEKKALEQEMSANADLSPILRKLKNVEVDDAIQDTLDKKEKAAAAKRNAEAGQQAMAMGAYEPKLVKFDELAFAQGSHFNSNKKCVLPQGTEKTQKKTYESVIIPPQKPKPFEKGEELIPIDRLPKWAQDAFQGFASLNRIQSKICDKALKSDGNLLICAPTGAGKTNVAVMCILREVSKHMNENGSIRKDEFKCIYVAPMRSLVQEMVGSFKKRLAPYGLEVGEMTGDQQMTKEQFMLTQIISI</sequence>
<reference evidence="8" key="1">
    <citation type="submission" date="2022-11" db="UniProtKB">
        <authorList>
            <consortium name="WormBaseParasite"/>
        </authorList>
    </citation>
    <scope>IDENTIFICATION</scope>
</reference>
<feature type="compositionally biased region" description="Acidic residues" evidence="5">
    <location>
        <begin position="213"/>
        <end position="223"/>
    </location>
</feature>
<dbReference type="GO" id="GO:0005524">
    <property type="term" value="F:ATP binding"/>
    <property type="evidence" value="ECO:0007669"/>
    <property type="project" value="UniProtKB-KW"/>
</dbReference>
<dbReference type="Pfam" id="PF00270">
    <property type="entry name" value="DEAD"/>
    <property type="match status" value="1"/>
</dbReference>
<keyword evidence="3" id="KW-0347">Helicase</keyword>
<dbReference type="InterPro" id="IPR041094">
    <property type="entry name" value="Brr2_helicase_PWI"/>
</dbReference>
<proteinExistence type="predicted"/>
<organism evidence="7 8">
    <name type="scientific">Panagrolaimus davidi</name>
    <dbReference type="NCBI Taxonomy" id="227884"/>
    <lineage>
        <taxon>Eukaryota</taxon>
        <taxon>Metazoa</taxon>
        <taxon>Ecdysozoa</taxon>
        <taxon>Nematoda</taxon>
        <taxon>Chromadorea</taxon>
        <taxon>Rhabditida</taxon>
        <taxon>Tylenchina</taxon>
        <taxon>Panagrolaimomorpha</taxon>
        <taxon>Panagrolaimoidea</taxon>
        <taxon>Panagrolaimidae</taxon>
        <taxon>Panagrolaimus</taxon>
    </lineage>
</organism>